<evidence type="ECO:0000313" key="10">
    <source>
        <dbReference type="Proteomes" id="UP000568050"/>
    </source>
</evidence>
<dbReference type="GO" id="GO:0005886">
    <property type="term" value="C:plasma membrane"/>
    <property type="evidence" value="ECO:0007669"/>
    <property type="project" value="UniProtKB-SubCell"/>
</dbReference>
<dbReference type="PANTHER" id="PTHR43124:SF3">
    <property type="entry name" value="CHLORAMPHENICOL EFFLUX PUMP RV0191"/>
    <property type="match status" value="1"/>
</dbReference>
<name>A0A839QVC2_9MICO</name>
<gene>
    <name evidence="9" type="ORF">FHX50_001047</name>
</gene>
<evidence type="ECO:0000256" key="7">
    <source>
        <dbReference type="SAM" id="Phobius"/>
    </source>
</evidence>
<feature type="transmembrane region" description="Helical" evidence="7">
    <location>
        <begin position="120"/>
        <end position="140"/>
    </location>
</feature>
<keyword evidence="5 7" id="KW-0472">Membrane</keyword>
<dbReference type="GO" id="GO:0022857">
    <property type="term" value="F:transmembrane transporter activity"/>
    <property type="evidence" value="ECO:0007669"/>
    <property type="project" value="InterPro"/>
</dbReference>
<dbReference type="AlphaFoldDB" id="A0A839QVC2"/>
<dbReference type="EMBL" id="JACHWP010000001">
    <property type="protein sequence ID" value="MBB3022799.1"/>
    <property type="molecule type" value="Genomic_DNA"/>
</dbReference>
<feature type="domain" description="Major facilitator superfamily (MFS) profile" evidence="8">
    <location>
        <begin position="55"/>
        <end position="431"/>
    </location>
</feature>
<evidence type="ECO:0000256" key="1">
    <source>
        <dbReference type="ARBA" id="ARBA00004651"/>
    </source>
</evidence>
<comment type="subcellular location">
    <subcellularLocation>
        <location evidence="1">Cell membrane</location>
        <topology evidence="1">Multi-pass membrane protein</topology>
    </subcellularLocation>
</comment>
<evidence type="ECO:0000256" key="2">
    <source>
        <dbReference type="ARBA" id="ARBA00022475"/>
    </source>
</evidence>
<dbReference type="RefSeq" id="WP_183375115.1">
    <property type="nucleotide sequence ID" value="NZ_CBCSFZ010000022.1"/>
</dbReference>
<feature type="transmembrane region" description="Helical" evidence="7">
    <location>
        <begin position="207"/>
        <end position="229"/>
    </location>
</feature>
<reference evidence="9 10" key="1">
    <citation type="submission" date="2020-08" db="EMBL/GenBank/DDBJ databases">
        <title>Sequencing the genomes of 1000 actinobacteria strains.</title>
        <authorList>
            <person name="Klenk H.-P."/>
        </authorList>
    </citation>
    <scope>NUCLEOTIDE SEQUENCE [LARGE SCALE GENOMIC DNA]</scope>
    <source>
        <strain evidence="9 10">DSM 23040</strain>
    </source>
</reference>
<dbReference type="InterPro" id="IPR020846">
    <property type="entry name" value="MFS_dom"/>
</dbReference>
<sequence length="437" mass="45242">MIDDPTDAGDTRARDWDENEPSTTTGAIPVSTGAIPVVPEHPEDTAEPARSNWLAVATLAIGIFVLVTIEELPIGVLTLISDDLGISRGSVGLAVTLPGVLAAAITLVTPRLSRGRDRRIIILVALAMVIVSCVLTAVSWDLVSLLFSRVFAGFGIGLYWAVMPLVAMGQVRSEQIPRALTIVFSGVGAALIFGLPLATWLGDSFGWRMAFVLVGAMSLVVGVIVLAIVTPSVSTAASTVRRTLGAITHPAIGTAVLLTALLLTAEFITYSYIRPILIDVAGVPGSSTSVYLMVFGTLGLVGNFAAGALVSRTPVLAILVLAIGSGLSVAALMWLMHGPVAAGIVLAAWGFFSGMISVSSQAMAQFRAGDRVDDATALNTAAATSAIAVGALIGGVLVDSFGLHAPMIASLVLTVMAVAVVLVFHLRFDRDGEHERA</sequence>
<dbReference type="PANTHER" id="PTHR43124">
    <property type="entry name" value="PURINE EFFLUX PUMP PBUE"/>
    <property type="match status" value="1"/>
</dbReference>
<feature type="transmembrane region" description="Helical" evidence="7">
    <location>
        <begin position="341"/>
        <end position="364"/>
    </location>
</feature>
<dbReference type="InterPro" id="IPR011701">
    <property type="entry name" value="MFS"/>
</dbReference>
<organism evidence="9 10">
    <name type="scientific">Helcobacillus massiliensis</name>
    <dbReference type="NCBI Taxonomy" id="521392"/>
    <lineage>
        <taxon>Bacteria</taxon>
        <taxon>Bacillati</taxon>
        <taxon>Actinomycetota</taxon>
        <taxon>Actinomycetes</taxon>
        <taxon>Micrococcales</taxon>
        <taxon>Dermabacteraceae</taxon>
        <taxon>Helcobacillus</taxon>
    </lineage>
</organism>
<evidence type="ECO:0000256" key="3">
    <source>
        <dbReference type="ARBA" id="ARBA00022692"/>
    </source>
</evidence>
<feature type="transmembrane region" description="Helical" evidence="7">
    <location>
        <begin position="250"/>
        <end position="270"/>
    </location>
</feature>
<feature type="transmembrane region" description="Helical" evidence="7">
    <location>
        <begin position="89"/>
        <end position="108"/>
    </location>
</feature>
<feature type="region of interest" description="Disordered" evidence="6">
    <location>
        <begin position="1"/>
        <end position="46"/>
    </location>
</feature>
<evidence type="ECO:0000256" key="5">
    <source>
        <dbReference type="ARBA" id="ARBA00023136"/>
    </source>
</evidence>
<dbReference type="InterPro" id="IPR036259">
    <property type="entry name" value="MFS_trans_sf"/>
</dbReference>
<dbReference type="PROSITE" id="PS50850">
    <property type="entry name" value="MFS"/>
    <property type="match status" value="1"/>
</dbReference>
<proteinExistence type="predicted"/>
<dbReference type="SUPFAM" id="SSF103473">
    <property type="entry name" value="MFS general substrate transporter"/>
    <property type="match status" value="1"/>
</dbReference>
<keyword evidence="2" id="KW-1003">Cell membrane</keyword>
<feature type="transmembrane region" description="Helical" evidence="7">
    <location>
        <begin position="376"/>
        <end position="397"/>
    </location>
</feature>
<dbReference type="Pfam" id="PF07690">
    <property type="entry name" value="MFS_1"/>
    <property type="match status" value="1"/>
</dbReference>
<comment type="caution">
    <text evidence="9">The sequence shown here is derived from an EMBL/GenBank/DDBJ whole genome shotgun (WGS) entry which is preliminary data.</text>
</comment>
<evidence type="ECO:0000259" key="8">
    <source>
        <dbReference type="PROSITE" id="PS50850"/>
    </source>
</evidence>
<feature type="transmembrane region" description="Helical" evidence="7">
    <location>
        <begin position="290"/>
        <end position="310"/>
    </location>
</feature>
<evidence type="ECO:0000313" key="9">
    <source>
        <dbReference type="EMBL" id="MBB3022799.1"/>
    </source>
</evidence>
<protein>
    <submittedName>
        <fullName evidence="9">Putative MFS family arabinose efflux permease</fullName>
    </submittedName>
</protein>
<accession>A0A839QVC2</accession>
<dbReference type="CDD" id="cd17324">
    <property type="entry name" value="MFS_NepI_like"/>
    <property type="match status" value="1"/>
</dbReference>
<keyword evidence="10" id="KW-1185">Reference proteome</keyword>
<keyword evidence="4 7" id="KW-1133">Transmembrane helix</keyword>
<dbReference type="InterPro" id="IPR050189">
    <property type="entry name" value="MFS_Efflux_Transporters"/>
</dbReference>
<feature type="transmembrane region" description="Helical" evidence="7">
    <location>
        <begin position="403"/>
        <end position="426"/>
    </location>
</feature>
<keyword evidence="3 7" id="KW-0812">Transmembrane</keyword>
<feature type="transmembrane region" description="Helical" evidence="7">
    <location>
        <begin position="146"/>
        <end position="167"/>
    </location>
</feature>
<feature type="transmembrane region" description="Helical" evidence="7">
    <location>
        <begin position="179"/>
        <end position="201"/>
    </location>
</feature>
<evidence type="ECO:0000256" key="6">
    <source>
        <dbReference type="SAM" id="MobiDB-lite"/>
    </source>
</evidence>
<dbReference type="Proteomes" id="UP000568050">
    <property type="component" value="Unassembled WGS sequence"/>
</dbReference>
<dbReference type="Gene3D" id="1.20.1250.20">
    <property type="entry name" value="MFS general substrate transporter like domains"/>
    <property type="match status" value="1"/>
</dbReference>
<feature type="transmembrane region" description="Helical" evidence="7">
    <location>
        <begin position="315"/>
        <end position="335"/>
    </location>
</feature>
<evidence type="ECO:0000256" key="4">
    <source>
        <dbReference type="ARBA" id="ARBA00022989"/>
    </source>
</evidence>
<feature type="transmembrane region" description="Helical" evidence="7">
    <location>
        <begin position="52"/>
        <end position="69"/>
    </location>
</feature>